<dbReference type="EMBL" id="CP063657">
    <property type="protein sequence ID" value="QOW22286.1"/>
    <property type="molecule type" value="Genomic_DNA"/>
</dbReference>
<evidence type="ECO:0000256" key="1">
    <source>
        <dbReference type="ARBA" id="ARBA00001932"/>
    </source>
</evidence>
<dbReference type="Pfam" id="PF03441">
    <property type="entry name" value="FAD_binding_7"/>
    <property type="match status" value="1"/>
</dbReference>
<dbReference type="Proteomes" id="UP000593932">
    <property type="component" value="Chromosome"/>
</dbReference>
<reference evidence="9 10" key="1">
    <citation type="submission" date="2020-10" db="EMBL/GenBank/DDBJ databases">
        <title>complete genome sequencing of Lysobacter sp. H23M41.</title>
        <authorList>
            <person name="Bae J.-W."/>
            <person name="Lee S.-Y."/>
        </authorList>
    </citation>
    <scope>NUCLEOTIDE SEQUENCE [LARGE SCALE GENOMIC DNA]</scope>
    <source>
        <strain evidence="9 10">H23M41</strain>
    </source>
</reference>
<sequence>MGTALVLFRRDLRLEDNPAWSTACAENGRVLALYVHAPEEEGQWAPGAASRWWLHHSLSRLDSRLRAAGGRLHVARGDTLEVVRELAGQTGATAVHWNRLYEPASIARDSNLKAALREQGVEAHSHSGALWSEPWQVETKQGGPYKVFSPYWRNLRPRLSAAPPLPVPSIAAFAQASNGLPVEALELSPRIHWTGGLADTWQPGEAGAHEMLEIFADDAVNDYVQLRDLPARHGTSRLSPHLHFGEISPRQIHHELDSRARASSARRRPDIEPYLRQLGWRDFAHHLLFHFPHTPTESFNPRFARFRWADADHAVLGRWQRGRTGIPLVDAGMRELWHTGWMHNRVRMIVASFLTKNLRQHWHHGARWLWDTLVDADLANNTLGWQWVAGTGADAAPYFRVFNPVTQSRKFDAEGSYLRRWLPELEDADAGLLHEPWKDPGLLRRSGYPAPMVDLAQSRQKALDAYARRG</sequence>
<dbReference type="InterPro" id="IPR036134">
    <property type="entry name" value="Crypto/Photolyase_FAD-like_sf"/>
</dbReference>
<dbReference type="PRINTS" id="PR00147">
    <property type="entry name" value="DNAPHOTLYASE"/>
</dbReference>
<dbReference type="Gene3D" id="1.25.40.80">
    <property type="match status" value="1"/>
</dbReference>
<keyword evidence="4 7" id="KW-0285">Flavoprotein</keyword>
<evidence type="ECO:0000256" key="6">
    <source>
        <dbReference type="ARBA" id="ARBA00022991"/>
    </source>
</evidence>
<comment type="cofactor">
    <cofactor evidence="1">
        <name>(6R)-5,10-methylene-5,6,7,8-tetrahydrofolate</name>
        <dbReference type="ChEBI" id="CHEBI:15636"/>
    </cofactor>
</comment>
<dbReference type="PANTHER" id="PTHR11455:SF9">
    <property type="entry name" value="CRYPTOCHROME CIRCADIAN CLOCK 5 ISOFORM X1"/>
    <property type="match status" value="1"/>
</dbReference>
<evidence type="ECO:0000256" key="7">
    <source>
        <dbReference type="RuleBase" id="RU004182"/>
    </source>
</evidence>
<keyword evidence="10" id="KW-1185">Reference proteome</keyword>
<accession>A0A7S6UL46</accession>
<comment type="similarity">
    <text evidence="7">Belongs to the DNA photolyase family.</text>
</comment>
<keyword evidence="6 7" id="KW-0157">Chromophore</keyword>
<dbReference type="PROSITE" id="PS00394">
    <property type="entry name" value="DNA_PHOTOLYASES_1_1"/>
    <property type="match status" value="1"/>
</dbReference>
<organism evidence="9 10">
    <name type="scientific">Novilysobacter avium</name>
    <dbReference type="NCBI Taxonomy" id="2781023"/>
    <lineage>
        <taxon>Bacteria</taxon>
        <taxon>Pseudomonadati</taxon>
        <taxon>Pseudomonadota</taxon>
        <taxon>Gammaproteobacteria</taxon>
        <taxon>Lysobacterales</taxon>
        <taxon>Lysobacteraceae</taxon>
        <taxon>Novilysobacter</taxon>
    </lineage>
</organism>
<protein>
    <submittedName>
        <fullName evidence="9">Deoxyribodipyrimidine photo-lyase</fullName>
    </submittedName>
</protein>
<evidence type="ECO:0000256" key="2">
    <source>
        <dbReference type="ARBA" id="ARBA00001974"/>
    </source>
</evidence>
<evidence type="ECO:0000256" key="3">
    <source>
        <dbReference type="ARBA" id="ARBA00005862"/>
    </source>
</evidence>
<dbReference type="Gene3D" id="1.10.579.10">
    <property type="entry name" value="DNA Cyclobutane Dipyrimidine Photolyase, subunit A, domain 3"/>
    <property type="match status" value="1"/>
</dbReference>
<dbReference type="InterPro" id="IPR018394">
    <property type="entry name" value="DNA_photolyase_1_CS_C"/>
</dbReference>
<dbReference type="RefSeq" id="WP_194034825.1">
    <property type="nucleotide sequence ID" value="NZ_CP063657.1"/>
</dbReference>
<dbReference type="InterPro" id="IPR005101">
    <property type="entry name" value="Cryptochr/Photolyase_FAD-bd"/>
</dbReference>
<evidence type="ECO:0000259" key="8">
    <source>
        <dbReference type="PROSITE" id="PS51645"/>
    </source>
</evidence>
<name>A0A7S6UL46_9GAMM</name>
<evidence type="ECO:0000256" key="4">
    <source>
        <dbReference type="ARBA" id="ARBA00022630"/>
    </source>
</evidence>
<dbReference type="InterPro" id="IPR002081">
    <property type="entry name" value="Cryptochrome/DNA_photolyase_1"/>
</dbReference>
<dbReference type="InterPro" id="IPR006050">
    <property type="entry name" value="DNA_photolyase_N"/>
</dbReference>
<dbReference type="PROSITE" id="PS51645">
    <property type="entry name" value="PHR_CRY_ALPHA_BETA"/>
    <property type="match status" value="1"/>
</dbReference>
<dbReference type="Pfam" id="PF00875">
    <property type="entry name" value="DNA_photolyase"/>
    <property type="match status" value="1"/>
</dbReference>
<dbReference type="SUPFAM" id="SSF52425">
    <property type="entry name" value="Cryptochrome/photolyase, N-terminal domain"/>
    <property type="match status" value="1"/>
</dbReference>
<proteinExistence type="inferred from homology"/>
<evidence type="ECO:0000313" key="9">
    <source>
        <dbReference type="EMBL" id="QOW22286.1"/>
    </source>
</evidence>
<comment type="similarity">
    <text evidence="3">Belongs to the DNA photolyase class-1 family.</text>
</comment>
<keyword evidence="5 7" id="KW-0274">FAD</keyword>
<comment type="cofactor">
    <cofactor evidence="2">
        <name>FAD</name>
        <dbReference type="ChEBI" id="CHEBI:57692"/>
    </cofactor>
</comment>
<dbReference type="SUPFAM" id="SSF48173">
    <property type="entry name" value="Cryptochrome/photolyase FAD-binding domain"/>
    <property type="match status" value="1"/>
</dbReference>
<evidence type="ECO:0000313" key="10">
    <source>
        <dbReference type="Proteomes" id="UP000593932"/>
    </source>
</evidence>
<dbReference type="Gene3D" id="3.40.50.620">
    <property type="entry name" value="HUPs"/>
    <property type="match status" value="1"/>
</dbReference>
<gene>
    <name evidence="9" type="ORF">INQ42_01335</name>
</gene>
<evidence type="ECO:0000256" key="5">
    <source>
        <dbReference type="ARBA" id="ARBA00022827"/>
    </source>
</evidence>
<dbReference type="InterPro" id="IPR036155">
    <property type="entry name" value="Crypto/Photolyase_N_sf"/>
</dbReference>
<feature type="domain" description="Photolyase/cryptochrome alpha/beta" evidence="8">
    <location>
        <begin position="2"/>
        <end position="131"/>
    </location>
</feature>
<dbReference type="PANTHER" id="PTHR11455">
    <property type="entry name" value="CRYPTOCHROME"/>
    <property type="match status" value="1"/>
</dbReference>
<dbReference type="InterPro" id="IPR014729">
    <property type="entry name" value="Rossmann-like_a/b/a_fold"/>
</dbReference>